<feature type="non-terminal residue" evidence="1">
    <location>
        <position position="52"/>
    </location>
</feature>
<accession>A0ABD0NPI9</accession>
<reference evidence="1 2" key="1">
    <citation type="submission" date="2024-05" db="EMBL/GenBank/DDBJ databases">
        <title>Genome sequencing and assembly of Indian major carp, Cirrhinus mrigala (Hamilton, 1822).</title>
        <authorList>
            <person name="Mohindra V."/>
            <person name="Chowdhury L.M."/>
            <person name="Lal K."/>
            <person name="Jena J.K."/>
        </authorList>
    </citation>
    <scope>NUCLEOTIDE SEQUENCE [LARGE SCALE GENOMIC DNA]</scope>
    <source>
        <strain evidence="1">CM1030</strain>
        <tissue evidence="1">Blood</tissue>
    </source>
</reference>
<organism evidence="1 2">
    <name type="scientific">Cirrhinus mrigala</name>
    <name type="common">Mrigala</name>
    <dbReference type="NCBI Taxonomy" id="683832"/>
    <lineage>
        <taxon>Eukaryota</taxon>
        <taxon>Metazoa</taxon>
        <taxon>Chordata</taxon>
        <taxon>Craniata</taxon>
        <taxon>Vertebrata</taxon>
        <taxon>Euteleostomi</taxon>
        <taxon>Actinopterygii</taxon>
        <taxon>Neopterygii</taxon>
        <taxon>Teleostei</taxon>
        <taxon>Ostariophysi</taxon>
        <taxon>Cypriniformes</taxon>
        <taxon>Cyprinidae</taxon>
        <taxon>Labeoninae</taxon>
        <taxon>Labeonini</taxon>
        <taxon>Cirrhinus</taxon>
    </lineage>
</organism>
<name>A0ABD0NPI9_CIRMR</name>
<sequence length="52" mass="5649">MELLGAFYRKKLRRKQKSNLGRSDGALCKAPSETSVNGLATGLISKVLRLTA</sequence>
<evidence type="ECO:0000313" key="2">
    <source>
        <dbReference type="Proteomes" id="UP001529510"/>
    </source>
</evidence>
<dbReference type="AlphaFoldDB" id="A0ABD0NPI9"/>
<evidence type="ECO:0000313" key="1">
    <source>
        <dbReference type="EMBL" id="KAL0163287.1"/>
    </source>
</evidence>
<comment type="caution">
    <text evidence="1">The sequence shown here is derived from an EMBL/GenBank/DDBJ whole genome shotgun (WGS) entry which is preliminary data.</text>
</comment>
<protein>
    <submittedName>
        <fullName evidence="1">Uncharacterized protein</fullName>
    </submittedName>
</protein>
<keyword evidence="2" id="KW-1185">Reference proteome</keyword>
<gene>
    <name evidence="1" type="ORF">M9458_042683</name>
</gene>
<proteinExistence type="predicted"/>
<dbReference type="EMBL" id="JAMKFB020000021">
    <property type="protein sequence ID" value="KAL0163287.1"/>
    <property type="molecule type" value="Genomic_DNA"/>
</dbReference>
<dbReference type="Proteomes" id="UP001529510">
    <property type="component" value="Unassembled WGS sequence"/>
</dbReference>